<keyword evidence="6" id="KW-0805">Transcription regulation</keyword>
<dbReference type="Gene3D" id="3.40.50.2300">
    <property type="match status" value="1"/>
</dbReference>
<dbReference type="PROSITE" id="PS01124">
    <property type="entry name" value="HTH_ARAC_FAMILY_2"/>
    <property type="match status" value="1"/>
</dbReference>
<feature type="modified residue" description="4-aspartylphosphate" evidence="10">
    <location>
        <position position="53"/>
    </location>
</feature>
<keyword evidence="8" id="KW-0804">Transcription</keyword>
<gene>
    <name evidence="14" type="ORF">IAB31_01120</name>
</gene>
<dbReference type="Proteomes" id="UP000886757">
    <property type="component" value="Unassembled WGS sequence"/>
</dbReference>
<dbReference type="GO" id="GO:0000160">
    <property type="term" value="P:phosphorelay signal transduction system"/>
    <property type="evidence" value="ECO:0007669"/>
    <property type="project" value="UniProtKB-KW"/>
</dbReference>
<accession>A0A9D1A9Z2</accession>
<evidence type="ECO:0000313" key="14">
    <source>
        <dbReference type="EMBL" id="HIR12505.1"/>
    </source>
</evidence>
<keyword evidence="7" id="KW-0238">DNA-binding</keyword>
<name>A0A9D1A9Z2_9FIRM</name>
<evidence type="ECO:0000256" key="10">
    <source>
        <dbReference type="PROSITE-ProRule" id="PRU00169"/>
    </source>
</evidence>
<feature type="coiled-coil region" evidence="11">
    <location>
        <begin position="107"/>
        <end position="134"/>
    </location>
</feature>
<dbReference type="EMBL" id="DVGK01000017">
    <property type="protein sequence ID" value="HIR12505.1"/>
    <property type="molecule type" value="Genomic_DNA"/>
</dbReference>
<evidence type="ECO:0000256" key="1">
    <source>
        <dbReference type="ARBA" id="ARBA00004496"/>
    </source>
</evidence>
<dbReference type="PROSITE" id="PS50110">
    <property type="entry name" value="RESPONSE_REGULATORY"/>
    <property type="match status" value="1"/>
</dbReference>
<dbReference type="Gene3D" id="1.10.10.60">
    <property type="entry name" value="Homeodomain-like"/>
    <property type="match status" value="2"/>
</dbReference>
<evidence type="ECO:0000259" key="13">
    <source>
        <dbReference type="PROSITE" id="PS50110"/>
    </source>
</evidence>
<evidence type="ECO:0000259" key="12">
    <source>
        <dbReference type="PROSITE" id="PS01124"/>
    </source>
</evidence>
<keyword evidence="5" id="KW-0902">Two-component regulatory system</keyword>
<dbReference type="AlphaFoldDB" id="A0A9D1A9Z2"/>
<evidence type="ECO:0000256" key="2">
    <source>
        <dbReference type="ARBA" id="ARBA00018672"/>
    </source>
</evidence>
<dbReference type="InterPro" id="IPR051552">
    <property type="entry name" value="HptR"/>
</dbReference>
<dbReference type="Pfam" id="PF12833">
    <property type="entry name" value="HTH_18"/>
    <property type="match status" value="1"/>
</dbReference>
<reference evidence="14" key="2">
    <citation type="journal article" date="2021" name="PeerJ">
        <title>Extensive microbial diversity within the chicken gut microbiome revealed by metagenomics and culture.</title>
        <authorList>
            <person name="Gilroy R."/>
            <person name="Ravi A."/>
            <person name="Getino M."/>
            <person name="Pursley I."/>
            <person name="Horton D.L."/>
            <person name="Alikhan N.F."/>
            <person name="Baker D."/>
            <person name="Gharbi K."/>
            <person name="Hall N."/>
            <person name="Watson M."/>
            <person name="Adriaenssens E.M."/>
            <person name="Foster-Nyarko E."/>
            <person name="Jarju S."/>
            <person name="Secka A."/>
            <person name="Antonio M."/>
            <person name="Oren A."/>
            <person name="Chaudhuri R.R."/>
            <person name="La Ragione R."/>
            <person name="Hildebrand F."/>
            <person name="Pallen M.J."/>
        </authorList>
    </citation>
    <scope>NUCLEOTIDE SEQUENCE</scope>
    <source>
        <strain evidence="14">ChiSjej4B22-8148</strain>
    </source>
</reference>
<dbReference type="InterPro" id="IPR009057">
    <property type="entry name" value="Homeodomain-like_sf"/>
</dbReference>
<evidence type="ECO:0000256" key="8">
    <source>
        <dbReference type="ARBA" id="ARBA00023163"/>
    </source>
</evidence>
<keyword evidence="11" id="KW-0175">Coiled coil</keyword>
<evidence type="ECO:0000256" key="7">
    <source>
        <dbReference type="ARBA" id="ARBA00023125"/>
    </source>
</evidence>
<keyword evidence="3" id="KW-0963">Cytoplasm</keyword>
<evidence type="ECO:0000256" key="3">
    <source>
        <dbReference type="ARBA" id="ARBA00022490"/>
    </source>
</evidence>
<evidence type="ECO:0000256" key="9">
    <source>
        <dbReference type="ARBA" id="ARBA00024867"/>
    </source>
</evidence>
<protein>
    <recommendedName>
        <fullName evidence="2">Stage 0 sporulation protein A homolog</fullName>
    </recommendedName>
</protein>
<organism evidence="14 15">
    <name type="scientific">Candidatus Choladousia intestinavium</name>
    <dbReference type="NCBI Taxonomy" id="2840727"/>
    <lineage>
        <taxon>Bacteria</taxon>
        <taxon>Bacillati</taxon>
        <taxon>Bacillota</taxon>
        <taxon>Clostridia</taxon>
        <taxon>Lachnospirales</taxon>
        <taxon>Lachnospiraceae</taxon>
        <taxon>Lachnospiraceae incertae sedis</taxon>
        <taxon>Candidatus Choladousia</taxon>
    </lineage>
</organism>
<dbReference type="SUPFAM" id="SSF46689">
    <property type="entry name" value="Homeodomain-like"/>
    <property type="match status" value="2"/>
</dbReference>
<keyword evidence="4 10" id="KW-0597">Phosphoprotein</keyword>
<dbReference type="GO" id="GO:0003700">
    <property type="term" value="F:DNA-binding transcription factor activity"/>
    <property type="evidence" value="ECO:0007669"/>
    <property type="project" value="InterPro"/>
</dbReference>
<dbReference type="PANTHER" id="PTHR42713:SF3">
    <property type="entry name" value="TRANSCRIPTIONAL REGULATORY PROTEIN HPTR"/>
    <property type="match status" value="1"/>
</dbReference>
<evidence type="ECO:0000256" key="11">
    <source>
        <dbReference type="SAM" id="Coils"/>
    </source>
</evidence>
<dbReference type="InterPro" id="IPR018060">
    <property type="entry name" value="HTH_AraC"/>
</dbReference>
<dbReference type="PRINTS" id="PR00032">
    <property type="entry name" value="HTHARAC"/>
</dbReference>
<comment type="subcellular location">
    <subcellularLocation>
        <location evidence="1">Cytoplasm</location>
    </subcellularLocation>
</comment>
<reference evidence="14" key="1">
    <citation type="submission" date="2020-10" db="EMBL/GenBank/DDBJ databases">
        <authorList>
            <person name="Gilroy R."/>
        </authorList>
    </citation>
    <scope>NUCLEOTIDE SEQUENCE</scope>
    <source>
        <strain evidence="14">ChiSjej4B22-8148</strain>
    </source>
</reference>
<evidence type="ECO:0000256" key="6">
    <source>
        <dbReference type="ARBA" id="ARBA00023015"/>
    </source>
</evidence>
<feature type="domain" description="HTH araC/xylS-type" evidence="12">
    <location>
        <begin position="405"/>
        <end position="503"/>
    </location>
</feature>
<dbReference type="PANTHER" id="PTHR42713">
    <property type="entry name" value="HISTIDINE KINASE-RELATED"/>
    <property type="match status" value="1"/>
</dbReference>
<dbReference type="InterPro" id="IPR018062">
    <property type="entry name" value="HTH_AraC-typ_CS"/>
</dbReference>
<evidence type="ECO:0000313" key="15">
    <source>
        <dbReference type="Proteomes" id="UP000886757"/>
    </source>
</evidence>
<dbReference type="SUPFAM" id="SSF52172">
    <property type="entry name" value="CheY-like"/>
    <property type="match status" value="1"/>
</dbReference>
<dbReference type="InterPro" id="IPR011006">
    <property type="entry name" value="CheY-like_superfamily"/>
</dbReference>
<dbReference type="GO" id="GO:0043565">
    <property type="term" value="F:sequence-specific DNA binding"/>
    <property type="evidence" value="ECO:0007669"/>
    <property type="project" value="InterPro"/>
</dbReference>
<dbReference type="InterPro" id="IPR020449">
    <property type="entry name" value="Tscrpt_reg_AraC-type_HTH"/>
</dbReference>
<comment type="function">
    <text evidence="9">May play the central regulatory role in sporulation. It may be an element of the effector pathway responsible for the activation of sporulation genes in response to nutritional stress. Spo0A may act in concert with spo0H (a sigma factor) to control the expression of some genes that are critical to the sporulation process.</text>
</comment>
<comment type="caution">
    <text evidence="14">The sequence shown here is derived from an EMBL/GenBank/DDBJ whole genome shotgun (WGS) entry which is preliminary data.</text>
</comment>
<dbReference type="InterPro" id="IPR001789">
    <property type="entry name" value="Sig_transdc_resp-reg_receiver"/>
</dbReference>
<dbReference type="Pfam" id="PF00072">
    <property type="entry name" value="Response_reg"/>
    <property type="match status" value="1"/>
</dbReference>
<dbReference type="SMART" id="SM00448">
    <property type="entry name" value="REC"/>
    <property type="match status" value="1"/>
</dbReference>
<dbReference type="PROSITE" id="PS00041">
    <property type="entry name" value="HTH_ARAC_FAMILY_1"/>
    <property type="match status" value="1"/>
</dbReference>
<dbReference type="GO" id="GO:0005737">
    <property type="term" value="C:cytoplasm"/>
    <property type="evidence" value="ECO:0007669"/>
    <property type="project" value="UniProtKB-SubCell"/>
</dbReference>
<evidence type="ECO:0000256" key="5">
    <source>
        <dbReference type="ARBA" id="ARBA00023012"/>
    </source>
</evidence>
<feature type="domain" description="Response regulatory" evidence="13">
    <location>
        <begin position="2"/>
        <end position="118"/>
    </location>
</feature>
<dbReference type="CDD" id="cd17536">
    <property type="entry name" value="REC_YesN-like"/>
    <property type="match status" value="1"/>
</dbReference>
<dbReference type="SMART" id="SM00342">
    <property type="entry name" value="HTH_ARAC"/>
    <property type="match status" value="1"/>
</dbReference>
<proteinExistence type="predicted"/>
<sequence>MRILIVEDEVKIRTGMAKLISAHTSHTIIGEAKNGKEGLEMAMRLHPELIISDIRMPEMDGLEMLEALEQEGISCHRVILSGYSEFEYARKAMRYGVEDYLLKPLAAEDVTDLLEKIQEKIREEEEKKALTAEGLLRELLLGGRRDKEEICRHLERQGGFQRGEPCFLVAGYTGSTKTRYESCIEERWRDLKEKNPGYNTCSTILESSQEMFCLLQGQADSKELMAKMQRRLYLDAGGEDQPVWIFTRAKALSELPELAAKCRAAYPWGMLTGYRKLLTLEEIENLEEKPYQYPKALEGEIQTAVCSGSGERLQREGENFKIYMEEMGCSPNSMRHGYIKMLNFISGICSEVNPEAYKKIRNLEVTRQAAEAVTLGELERSFDQVIQAILSFKDRKEDIRNYTIKRALGYIREHYRENLSLEILADYLEITPEYLSTLFNKEVGINFTTFLKRFRISHAKRLLKGTDKKIYEISQEVGYNDPKYFNRVFKEEIGVSPGDYRQLG</sequence>
<evidence type="ECO:0000256" key="4">
    <source>
        <dbReference type="ARBA" id="ARBA00022553"/>
    </source>
</evidence>